<dbReference type="AlphaFoldDB" id="A0AAZ3SX79"/>
<evidence type="ECO:0000256" key="3">
    <source>
        <dbReference type="ARBA" id="ARBA00022737"/>
    </source>
</evidence>
<feature type="region of interest" description="Disordered" evidence="5">
    <location>
        <begin position="64"/>
        <end position="141"/>
    </location>
</feature>
<dbReference type="PANTHER" id="PTHR28591">
    <property type="entry name" value="LATEXIN"/>
    <property type="match status" value="1"/>
</dbReference>
<feature type="compositionally biased region" description="Basic and acidic residues" evidence="5">
    <location>
        <begin position="70"/>
        <end position="79"/>
    </location>
</feature>
<reference evidence="8" key="1">
    <citation type="journal article" date="2018" name="PLoS ONE">
        <title>Chinook salmon (Oncorhynchus tshawytscha) genome and transcriptome.</title>
        <authorList>
            <person name="Christensen K.A."/>
            <person name="Leong J.S."/>
            <person name="Sakhrani D."/>
            <person name="Biagi C.A."/>
            <person name="Minkley D.R."/>
            <person name="Withler R.E."/>
            <person name="Rondeau E.B."/>
            <person name="Koop B.F."/>
            <person name="Devlin R.H."/>
        </authorList>
    </citation>
    <scope>NUCLEOTIDE SEQUENCE [LARGE SCALE GENOMIC DNA]</scope>
</reference>
<dbReference type="InterPro" id="IPR009684">
    <property type="entry name" value="Latexin"/>
</dbReference>
<evidence type="ECO:0000259" key="6">
    <source>
        <dbReference type="PROSITE" id="PS52033"/>
    </source>
</evidence>
<proteinExistence type="inferred from homology"/>
<evidence type="ECO:0000313" key="7">
    <source>
        <dbReference type="Ensembl" id="ENSOTSP00005157609.1"/>
    </source>
</evidence>
<feature type="domain" description="Cystatin LXN-type" evidence="6">
    <location>
        <begin position="223"/>
        <end position="331"/>
    </location>
</feature>
<reference evidence="7" key="3">
    <citation type="submission" date="2025-09" db="UniProtKB">
        <authorList>
            <consortium name="Ensembl"/>
        </authorList>
    </citation>
    <scope>IDENTIFICATION</scope>
</reference>
<keyword evidence="2 4" id="KW-0646">Protease inhibitor</keyword>
<sequence length="334" mass="37035">MLVREISVSSFRDFCSSFQSLAAENWKERSAKGRIGFGGDQRDIPAGARATDLSVEYGLDAAYPSGCSDRGPREPDRDGQNWVRTNSWVRSTPKQCSSGRGHTDHYRGGKRGGGGSDDDWRAEPESLPCPPGSHGGPTLPEHPLRLTLQEVAEMGRKYQLALTMQEMISNVSGQCSAELFFPGGEGQSAPQVQASCEGLHQSNTTAQEEAFYQQHRTSNNLASGNNIPDSYGHVEPSMKPFWHLGGVASSFIMLRESNESTLYNMAQVANFTQLETEKDQLRFNYHVLLHEMISQEIIHWKLLVTWSPEQGVQVLQTELQPKCHHCEAPPNTTN</sequence>
<dbReference type="Ensembl" id="ENSOTST00005127263.1">
    <property type="protein sequence ID" value="ENSOTSP00005157609.1"/>
    <property type="gene ID" value="ENSOTSG00005022350.2"/>
</dbReference>
<dbReference type="Pfam" id="PF06907">
    <property type="entry name" value="LXN"/>
    <property type="match status" value="1"/>
</dbReference>
<gene>
    <name evidence="7" type="primary">LOC112244684</name>
</gene>
<evidence type="ECO:0000256" key="1">
    <source>
        <dbReference type="ARBA" id="ARBA00010083"/>
    </source>
</evidence>
<organism evidence="7 8">
    <name type="scientific">Oncorhynchus tshawytscha</name>
    <name type="common">Chinook salmon</name>
    <name type="synonym">Salmo tshawytscha</name>
    <dbReference type="NCBI Taxonomy" id="74940"/>
    <lineage>
        <taxon>Eukaryota</taxon>
        <taxon>Metazoa</taxon>
        <taxon>Chordata</taxon>
        <taxon>Craniata</taxon>
        <taxon>Vertebrata</taxon>
        <taxon>Euteleostomi</taxon>
        <taxon>Actinopterygii</taxon>
        <taxon>Neopterygii</taxon>
        <taxon>Teleostei</taxon>
        <taxon>Protacanthopterygii</taxon>
        <taxon>Salmoniformes</taxon>
        <taxon>Salmonidae</taxon>
        <taxon>Salmoninae</taxon>
        <taxon>Oncorhynchus</taxon>
    </lineage>
</organism>
<comment type="similarity">
    <text evidence="1 4">Belongs to the protease inhibitor I47 (latexin) family.</text>
</comment>
<accession>A0AAZ3SX79</accession>
<evidence type="ECO:0000256" key="4">
    <source>
        <dbReference type="PROSITE-ProRule" id="PRU01377"/>
    </source>
</evidence>
<evidence type="ECO:0000256" key="5">
    <source>
        <dbReference type="SAM" id="MobiDB-lite"/>
    </source>
</evidence>
<keyword evidence="3" id="KW-0677">Repeat</keyword>
<dbReference type="Proteomes" id="UP000694402">
    <property type="component" value="Unassembled WGS sequence"/>
</dbReference>
<dbReference type="GeneTree" id="ENSGT00530000063813"/>
<dbReference type="PANTHER" id="PTHR28591:SF1">
    <property type="entry name" value="LATEXIN"/>
    <property type="match status" value="1"/>
</dbReference>
<name>A0AAZ3SX79_ONCTS</name>
<dbReference type="GO" id="GO:0008191">
    <property type="term" value="F:metalloendopeptidase inhibitor activity"/>
    <property type="evidence" value="ECO:0007669"/>
    <property type="project" value="UniProtKB-UniRule"/>
</dbReference>
<keyword evidence="8" id="KW-1185">Reference proteome</keyword>
<evidence type="ECO:0000313" key="8">
    <source>
        <dbReference type="Proteomes" id="UP000694402"/>
    </source>
</evidence>
<feature type="domain" description="Cystatin LXN-type" evidence="6">
    <location>
        <begin position="111"/>
        <end position="204"/>
    </location>
</feature>
<dbReference type="InterPro" id="IPR046350">
    <property type="entry name" value="Cystatin_sf"/>
</dbReference>
<dbReference type="Gene3D" id="3.10.450.10">
    <property type="match status" value="2"/>
</dbReference>
<dbReference type="InterPro" id="IPR049897">
    <property type="entry name" value="CYSTATIN_LXN"/>
</dbReference>
<feature type="compositionally biased region" description="Polar residues" evidence="5">
    <location>
        <begin position="82"/>
        <end position="100"/>
    </location>
</feature>
<protein>
    <recommendedName>
        <fullName evidence="6">Cystatin LXN-type domain-containing protein</fullName>
    </recommendedName>
</protein>
<dbReference type="PROSITE" id="PS52033">
    <property type="entry name" value="CYSTATIN_LXN"/>
    <property type="match status" value="2"/>
</dbReference>
<evidence type="ECO:0000256" key="2">
    <source>
        <dbReference type="ARBA" id="ARBA00022690"/>
    </source>
</evidence>
<reference evidence="7" key="2">
    <citation type="submission" date="2025-08" db="UniProtKB">
        <authorList>
            <consortium name="Ensembl"/>
        </authorList>
    </citation>
    <scope>IDENTIFICATION</scope>
</reference>
<dbReference type="SUPFAM" id="SSF54403">
    <property type="entry name" value="Cystatin/monellin"/>
    <property type="match status" value="2"/>
</dbReference>
<dbReference type="GO" id="GO:0005615">
    <property type="term" value="C:extracellular space"/>
    <property type="evidence" value="ECO:0007669"/>
    <property type="project" value="TreeGrafter"/>
</dbReference>